<evidence type="ECO:0000256" key="1">
    <source>
        <dbReference type="ARBA" id="ARBA00007133"/>
    </source>
</evidence>
<dbReference type="Pfam" id="PF06320">
    <property type="entry name" value="GCN5L1"/>
    <property type="match status" value="1"/>
</dbReference>
<dbReference type="GO" id="GO:0031083">
    <property type="term" value="C:BLOC-1 complex"/>
    <property type="evidence" value="ECO:0007669"/>
    <property type="project" value="InterPro"/>
</dbReference>
<dbReference type="InterPro" id="IPR009395">
    <property type="entry name" value="BLOC1S1"/>
</dbReference>
<dbReference type="PANTHER" id="PTHR13073">
    <property type="entry name" value="BLOC-1 COMPLEX SUBUNIT 1"/>
    <property type="match status" value="1"/>
</dbReference>
<comment type="caution">
    <text evidence="3">The sequence shown here is derived from an EMBL/GenBank/DDBJ whole genome shotgun (WGS) entry which is preliminary data.</text>
</comment>
<evidence type="ECO:0000256" key="2">
    <source>
        <dbReference type="ARBA" id="ARBA00019577"/>
    </source>
</evidence>
<dbReference type="GO" id="GO:0016197">
    <property type="term" value="P:endosomal transport"/>
    <property type="evidence" value="ECO:0007669"/>
    <property type="project" value="TreeGrafter"/>
</dbReference>
<dbReference type="AlphaFoldDB" id="A0A6G1DYB5"/>
<keyword evidence="4" id="KW-1185">Reference proteome</keyword>
<comment type="similarity">
    <text evidence="1">Belongs to the BLOC1S1 family.</text>
</comment>
<dbReference type="EMBL" id="SPHZ02000005">
    <property type="protein sequence ID" value="KAF0917499.1"/>
    <property type="molecule type" value="Genomic_DNA"/>
</dbReference>
<reference evidence="3 4" key="1">
    <citation type="submission" date="2019-11" db="EMBL/GenBank/DDBJ databases">
        <title>Whole genome sequence of Oryza granulata.</title>
        <authorList>
            <person name="Li W."/>
        </authorList>
    </citation>
    <scope>NUCLEOTIDE SEQUENCE [LARGE SCALE GENOMIC DNA]</scope>
    <source>
        <strain evidence="4">cv. Menghai</strain>
        <tissue evidence="3">Leaf</tissue>
    </source>
</reference>
<organism evidence="3 4">
    <name type="scientific">Oryza meyeriana var. granulata</name>
    <dbReference type="NCBI Taxonomy" id="110450"/>
    <lineage>
        <taxon>Eukaryota</taxon>
        <taxon>Viridiplantae</taxon>
        <taxon>Streptophyta</taxon>
        <taxon>Embryophyta</taxon>
        <taxon>Tracheophyta</taxon>
        <taxon>Spermatophyta</taxon>
        <taxon>Magnoliopsida</taxon>
        <taxon>Liliopsida</taxon>
        <taxon>Poales</taxon>
        <taxon>Poaceae</taxon>
        <taxon>BOP clade</taxon>
        <taxon>Oryzoideae</taxon>
        <taxon>Oryzeae</taxon>
        <taxon>Oryzinae</taxon>
        <taxon>Oryza</taxon>
        <taxon>Oryza meyeriana</taxon>
    </lineage>
</organism>
<evidence type="ECO:0000313" key="3">
    <source>
        <dbReference type="EMBL" id="KAF0917499.1"/>
    </source>
</evidence>
<accession>A0A6G1DYB5</accession>
<name>A0A6G1DYB5_9ORYZ</name>
<sequence>MASDVTGSYTVTTNENTHLKRAKVDALRNAVWVADLLVGTVDGRVQELYINEKLIELEAHALLATIARYMKQTDQWLAATNEIKCYEYKLYMKRYEYKLNFI</sequence>
<dbReference type="Proteomes" id="UP000479710">
    <property type="component" value="Unassembled WGS sequence"/>
</dbReference>
<gene>
    <name evidence="3" type="ORF">E2562_020611</name>
</gene>
<protein>
    <recommendedName>
        <fullName evidence="2">Biogenesis of lysosome-related organelles complex 1 subunit 1</fullName>
    </recommendedName>
</protein>
<dbReference type="OrthoDB" id="20018at2759"/>
<proteinExistence type="inferred from homology"/>
<dbReference type="PANTHER" id="PTHR13073:SF0">
    <property type="entry name" value="BIOGENESIS OF LYSOSOME-RELATED ORGANELLES COMPLEX 1 SUBUNIT 1"/>
    <property type="match status" value="1"/>
</dbReference>
<evidence type="ECO:0000313" key="4">
    <source>
        <dbReference type="Proteomes" id="UP000479710"/>
    </source>
</evidence>